<dbReference type="SUPFAM" id="SSF49373">
    <property type="entry name" value="Invasin/intimin cell-adhesion fragments"/>
    <property type="match status" value="2"/>
</dbReference>
<evidence type="ECO:0000256" key="2">
    <source>
        <dbReference type="SAM" id="SignalP"/>
    </source>
</evidence>
<comment type="caution">
    <text evidence="4">The sequence shown here is derived from an EMBL/GenBank/DDBJ whole genome shotgun (WGS) entry which is preliminary data.</text>
</comment>
<organism evidence="4 5">
    <name type="scientific">Candidatus Borkfalkia excrementavium</name>
    <dbReference type="NCBI Taxonomy" id="2838505"/>
    <lineage>
        <taxon>Bacteria</taxon>
        <taxon>Bacillati</taxon>
        <taxon>Bacillota</taxon>
        <taxon>Clostridia</taxon>
        <taxon>Christensenellales</taxon>
        <taxon>Christensenellaceae</taxon>
        <taxon>Candidatus Borkfalkia</taxon>
    </lineage>
</organism>
<dbReference type="Proteomes" id="UP000824135">
    <property type="component" value="Unassembled WGS sequence"/>
</dbReference>
<feature type="region of interest" description="Disordered" evidence="1">
    <location>
        <begin position="543"/>
        <end position="567"/>
    </location>
</feature>
<dbReference type="PROSITE" id="PS51257">
    <property type="entry name" value="PROKAR_LIPOPROTEIN"/>
    <property type="match status" value="1"/>
</dbReference>
<evidence type="ECO:0000259" key="3">
    <source>
        <dbReference type="SMART" id="SM00635"/>
    </source>
</evidence>
<dbReference type="InterPro" id="IPR008964">
    <property type="entry name" value="Invasin/intimin_cell_adhesion"/>
</dbReference>
<dbReference type="InterPro" id="IPR003343">
    <property type="entry name" value="Big_2"/>
</dbReference>
<reference evidence="4" key="2">
    <citation type="submission" date="2021-04" db="EMBL/GenBank/DDBJ databases">
        <authorList>
            <person name="Gilroy R."/>
        </authorList>
    </citation>
    <scope>NUCLEOTIDE SEQUENCE</scope>
    <source>
        <strain evidence="4">CHK199-9574</strain>
    </source>
</reference>
<evidence type="ECO:0000313" key="4">
    <source>
        <dbReference type="EMBL" id="HIY77851.1"/>
    </source>
</evidence>
<feature type="chain" id="PRO_5038339662" description="BIG2 domain-containing protein" evidence="2">
    <location>
        <begin position="23"/>
        <end position="718"/>
    </location>
</feature>
<dbReference type="AlphaFoldDB" id="A0A9D2CG25"/>
<protein>
    <recommendedName>
        <fullName evidence="3">BIG2 domain-containing protein</fullName>
    </recommendedName>
</protein>
<dbReference type="Pfam" id="PF22359">
    <property type="entry name" value="Big-like"/>
    <property type="match status" value="1"/>
</dbReference>
<evidence type="ECO:0000313" key="5">
    <source>
        <dbReference type="Proteomes" id="UP000824135"/>
    </source>
</evidence>
<proteinExistence type="predicted"/>
<feature type="compositionally biased region" description="Acidic residues" evidence="1">
    <location>
        <begin position="545"/>
        <end position="562"/>
    </location>
</feature>
<evidence type="ECO:0000256" key="1">
    <source>
        <dbReference type="SAM" id="MobiDB-lite"/>
    </source>
</evidence>
<feature type="domain" description="BIG2" evidence="3">
    <location>
        <begin position="113"/>
        <end position="188"/>
    </location>
</feature>
<reference evidence="4" key="1">
    <citation type="journal article" date="2021" name="PeerJ">
        <title>Extensive microbial diversity within the chicken gut microbiome revealed by metagenomics and culture.</title>
        <authorList>
            <person name="Gilroy R."/>
            <person name="Ravi A."/>
            <person name="Getino M."/>
            <person name="Pursley I."/>
            <person name="Horton D.L."/>
            <person name="Alikhan N.F."/>
            <person name="Baker D."/>
            <person name="Gharbi K."/>
            <person name="Hall N."/>
            <person name="Watson M."/>
            <person name="Adriaenssens E.M."/>
            <person name="Foster-Nyarko E."/>
            <person name="Jarju S."/>
            <person name="Secka A."/>
            <person name="Antonio M."/>
            <person name="Oren A."/>
            <person name="Chaudhuri R.R."/>
            <person name="La Ragione R."/>
            <person name="Hildebrand F."/>
            <person name="Pallen M.J."/>
        </authorList>
    </citation>
    <scope>NUCLEOTIDE SEQUENCE</scope>
    <source>
        <strain evidence="4">CHK199-9574</strain>
    </source>
</reference>
<keyword evidence="2" id="KW-0732">Signal</keyword>
<feature type="signal peptide" evidence="2">
    <location>
        <begin position="1"/>
        <end position="22"/>
    </location>
</feature>
<sequence>MKKIWLSFLLAAVMLLAPVALIGCEGGENGGTKLAITPSELEMEQYEEATLSVNKEGTVTWSSSDPMVVRVSDGVITSVKMGNAVITAQVGEETATCDVTVIRATKSRSLILSDEEVSLHLGVDGGDSKTVTAELKESGSTLQNVNYVWASSDPAVAEVRNGNITAVASGNTVITVSTTYKGQAFAKEIAVSVRDWAHDDGGMALLESASTSELASYDGDVTALGFEEGTQVTQFTVNDGATALWNNRVLAEGATDSAGNHLYTRMIFDLALSEPLTGDMVFWIYDKVYTYHEGTIPALDLDFGVIVYDKATGEVFTGKMETGKVYTFVVKLNQPSEDNKSWGLSFAQDTVVYFANTVCCNEDYYQDQFGGLDQPSEPFTDVYFVYGDSLEVLVGPNEEGWFEQTFAANDLWTKRVYLGTKEWTTINHYIAMKERYDYYCFDIIFKDNIAGAIWTGGYALMIGADGTFTKETVGGAIEKGDIYVYDESGSDVTGQPLQANTVYSFKVKIQKEADGVYQNLSTGIGLNQGTIWLKEPYFMKQENVDPGEETPEPEPEPEPEPGDGEKVALGGMVCGDSQATLTETQREGYEGWFEQTFDSSADLWGKRVYGFDSDHSFIAMREYAYYGFDIVFVDNFADALIWNGTELTIGVSEGKFNAAAGDLFVYDAEGNDVTGEVLQTGVAYTLKIKLYGVDGNNIGLGLNGAGTLLVKSPYLTNK</sequence>
<dbReference type="InterPro" id="IPR054604">
    <property type="entry name" value="SbsC_Big-like"/>
</dbReference>
<name>A0A9D2CG25_9FIRM</name>
<dbReference type="EMBL" id="DXCO01000019">
    <property type="protein sequence ID" value="HIY77851.1"/>
    <property type="molecule type" value="Genomic_DNA"/>
</dbReference>
<accession>A0A9D2CG25</accession>
<gene>
    <name evidence="4" type="ORF">H9728_02295</name>
</gene>
<feature type="domain" description="BIG2" evidence="3">
    <location>
        <begin position="30"/>
        <end position="100"/>
    </location>
</feature>
<dbReference type="Gene3D" id="2.60.40.1080">
    <property type="match status" value="2"/>
</dbReference>
<dbReference type="SMART" id="SM00635">
    <property type="entry name" value="BID_2"/>
    <property type="match status" value="2"/>
</dbReference>